<dbReference type="RefSeq" id="WP_040106768.1">
    <property type="nucleotide sequence ID" value="NZ_JABEVU030000001.1"/>
</dbReference>
<evidence type="ECO:0000313" key="8">
    <source>
        <dbReference type="Proteomes" id="UP000031546"/>
    </source>
</evidence>
<dbReference type="OrthoDB" id="1809613at2"/>
<dbReference type="Proteomes" id="UP000527860">
    <property type="component" value="Unassembled WGS sequence"/>
</dbReference>
<dbReference type="EMBL" id="JXII01000009">
    <property type="protein sequence ID" value="KIH70130.1"/>
    <property type="molecule type" value="Genomic_DNA"/>
</dbReference>
<evidence type="ECO:0000256" key="2">
    <source>
        <dbReference type="ARBA" id="ARBA00022692"/>
    </source>
</evidence>
<keyword evidence="2 5" id="KW-0812">Transmembrane</keyword>
<reference evidence="7 9" key="4">
    <citation type="submission" date="2022-12" db="EMBL/GenBank/DDBJ databases">
        <title>Genome analysis and biological profiling of marine Salinicoccus roseus MOSEL-ME25.</title>
        <authorList>
            <person name="Mirza F.T."/>
            <person name="Xie Y."/>
            <person name="Shinwari Z.K."/>
        </authorList>
    </citation>
    <scope>NUCLEOTIDE SEQUENCE [LARGE SCALE GENOMIC DNA]</scope>
    <source>
        <strain evidence="7 9">MOSEL-ME25</strain>
    </source>
</reference>
<comment type="subcellular location">
    <subcellularLocation>
        <location evidence="1">Membrane</location>
        <topology evidence="1">Multi-pass membrane protein</topology>
    </subcellularLocation>
</comment>
<feature type="transmembrane region" description="Helical" evidence="5">
    <location>
        <begin position="26"/>
        <end position="43"/>
    </location>
</feature>
<dbReference type="STRING" id="45670.SN16_11620"/>
<evidence type="ECO:0000256" key="3">
    <source>
        <dbReference type="ARBA" id="ARBA00022989"/>
    </source>
</evidence>
<keyword evidence="9" id="KW-1185">Reference proteome</keyword>
<evidence type="ECO:0000313" key="6">
    <source>
        <dbReference type="EMBL" id="KIH70130.1"/>
    </source>
</evidence>
<keyword evidence="3 5" id="KW-1133">Transmembrane helix</keyword>
<evidence type="ECO:0000256" key="5">
    <source>
        <dbReference type="SAM" id="Phobius"/>
    </source>
</evidence>
<dbReference type="EMBL" id="JABEVU030000001">
    <property type="protein sequence ID" value="MDB0581454.1"/>
    <property type="molecule type" value="Genomic_DNA"/>
</dbReference>
<proteinExistence type="predicted"/>
<evidence type="ECO:0000313" key="9">
    <source>
        <dbReference type="Proteomes" id="UP000527860"/>
    </source>
</evidence>
<reference evidence="9" key="2">
    <citation type="submission" date="2020-04" db="EMBL/GenBank/DDBJ databases">
        <title>Genome analysis and biological profiling of marine Cellulosimicrobium funkei MOSEL-ME6.</title>
        <authorList>
            <person name="Tanveer F."/>
            <person name="Xie Y."/>
            <person name="Shinwari Z.K."/>
        </authorList>
    </citation>
    <scope>NUCLEOTIDE SEQUENCE [LARGE SCALE GENOMIC DNA]</scope>
    <source>
        <strain evidence="9">MOSEL-ME25</strain>
    </source>
</reference>
<reference evidence="6 8" key="1">
    <citation type="submission" date="2015-01" db="EMBL/GenBank/DDBJ databases">
        <title>Genome sequences of high lactate-tolerant strain Salinicoccus roseus W12 with industrial interest.</title>
        <authorList>
            <person name="Wang H."/>
            <person name="Yu B."/>
        </authorList>
    </citation>
    <scope>NUCLEOTIDE SEQUENCE [LARGE SCALE GENOMIC DNA]</scope>
    <source>
        <strain evidence="6 8">W12</strain>
    </source>
</reference>
<evidence type="ECO:0000256" key="1">
    <source>
        <dbReference type="ARBA" id="ARBA00004141"/>
    </source>
</evidence>
<dbReference type="InterPro" id="IPR003825">
    <property type="entry name" value="Colicin-V_CvpA"/>
</dbReference>
<organism evidence="6 8">
    <name type="scientific">Salinicoccus roseus</name>
    <dbReference type="NCBI Taxonomy" id="45670"/>
    <lineage>
        <taxon>Bacteria</taxon>
        <taxon>Bacillati</taxon>
        <taxon>Bacillota</taxon>
        <taxon>Bacilli</taxon>
        <taxon>Bacillales</taxon>
        <taxon>Staphylococcaceae</taxon>
        <taxon>Salinicoccus</taxon>
    </lineage>
</organism>
<dbReference type="Pfam" id="PF02674">
    <property type="entry name" value="Colicin_V"/>
    <property type="match status" value="1"/>
</dbReference>
<dbReference type="AlphaFoldDB" id="A0A0C2H8G5"/>
<dbReference type="GO" id="GO:0016020">
    <property type="term" value="C:membrane"/>
    <property type="evidence" value="ECO:0007669"/>
    <property type="project" value="UniProtKB-SubCell"/>
</dbReference>
<sequence length="177" mass="19664">MTLLLLILLVIGMVIGYRRGVILQSLHLIGTISAIVIAAMNYEKLASRFDMVMPYPSTAETLTNPLLPEVDNAELAFYRMVAFFMIFVVAKIVIQLIVSAFDYLQQINAFGTVGDVLGTVLGVIEMMYILVVLLTMAAVIPLDGVQTMMENSGLAQFLMENTFIISDKFIEWLQTES</sequence>
<gene>
    <name evidence="7" type="ORF">F7P68_0013045</name>
    <name evidence="6" type="ORF">SN16_11620</name>
</gene>
<dbReference type="PANTHER" id="PTHR37306">
    <property type="entry name" value="COLICIN V PRODUCTION PROTEIN"/>
    <property type="match status" value="1"/>
</dbReference>
<dbReference type="Proteomes" id="UP000031546">
    <property type="component" value="Unassembled WGS sequence"/>
</dbReference>
<name>A0A0C2H8G5_9STAP</name>
<reference evidence="7" key="3">
    <citation type="submission" date="2020-04" db="EMBL/GenBank/DDBJ databases">
        <authorList>
            <person name="Tanveer F."/>
            <person name="Xie Y."/>
            <person name="Shinwari Z.K."/>
        </authorList>
    </citation>
    <scope>NUCLEOTIDE SEQUENCE</scope>
    <source>
        <strain evidence="7">MOSEL-ME25</strain>
    </source>
</reference>
<feature type="transmembrane region" description="Helical" evidence="5">
    <location>
        <begin position="81"/>
        <end position="104"/>
    </location>
</feature>
<dbReference type="PANTHER" id="PTHR37306:SF1">
    <property type="entry name" value="COLICIN V PRODUCTION PROTEIN"/>
    <property type="match status" value="1"/>
</dbReference>
<accession>A0A0C2H8G5</accession>
<dbReference type="GO" id="GO:0009403">
    <property type="term" value="P:toxin biosynthetic process"/>
    <property type="evidence" value="ECO:0007669"/>
    <property type="project" value="InterPro"/>
</dbReference>
<evidence type="ECO:0000313" key="7">
    <source>
        <dbReference type="EMBL" id="MDB0581454.1"/>
    </source>
</evidence>
<comment type="caution">
    <text evidence="6">The sequence shown here is derived from an EMBL/GenBank/DDBJ whole genome shotgun (WGS) entry which is preliminary data.</text>
</comment>
<protein>
    <submittedName>
        <fullName evidence="7">CvpA family protein</fullName>
    </submittedName>
</protein>
<feature type="transmembrane region" description="Helical" evidence="5">
    <location>
        <begin position="116"/>
        <end position="140"/>
    </location>
</feature>
<keyword evidence="4 5" id="KW-0472">Membrane</keyword>
<evidence type="ECO:0000256" key="4">
    <source>
        <dbReference type="ARBA" id="ARBA00023136"/>
    </source>
</evidence>
<dbReference type="GeneID" id="77846190"/>